<dbReference type="PANTHER" id="PTHR12993">
    <property type="entry name" value="N-ACETYLGLUCOSAMINYL-PHOSPHATIDYLINOSITOL DE-N-ACETYLASE-RELATED"/>
    <property type="match status" value="1"/>
</dbReference>
<dbReference type="STRING" id="435908.IDSA_01145"/>
<comment type="caution">
    <text evidence="1">The sequence shown here is derived from an EMBL/GenBank/DDBJ whole genome shotgun (WGS) entry which is preliminary data.</text>
</comment>
<name>A0A094IWA1_9GAMM</name>
<keyword evidence="2" id="KW-1185">Reference proteome</keyword>
<reference evidence="1 2" key="1">
    <citation type="submission" date="2014-06" db="EMBL/GenBank/DDBJ databases">
        <title>The draft genome sequence of Idiomarina salinarum ISL-52.</title>
        <authorList>
            <person name="Du J."/>
            <person name="Shao Z."/>
        </authorList>
    </citation>
    <scope>NUCLEOTIDE SEQUENCE [LARGE SCALE GENOMIC DNA]</scope>
    <source>
        <strain evidence="1 2">ISL-52</strain>
    </source>
</reference>
<dbReference type="eggNOG" id="COG2120">
    <property type="taxonomic scope" value="Bacteria"/>
</dbReference>
<protein>
    <submittedName>
        <fullName evidence="1">GlcNAc-PI de-N-acetylase</fullName>
    </submittedName>
</protein>
<dbReference type="InterPro" id="IPR024078">
    <property type="entry name" value="LmbE-like_dom_sf"/>
</dbReference>
<dbReference type="GO" id="GO:0016811">
    <property type="term" value="F:hydrolase activity, acting on carbon-nitrogen (but not peptide) bonds, in linear amides"/>
    <property type="evidence" value="ECO:0007669"/>
    <property type="project" value="TreeGrafter"/>
</dbReference>
<dbReference type="RefSeq" id="WP_034773671.1">
    <property type="nucleotide sequence ID" value="NZ_JPER01000001.1"/>
</dbReference>
<proteinExistence type="predicted"/>
<dbReference type="PANTHER" id="PTHR12993:SF11">
    <property type="entry name" value="N-ACETYLGLUCOSAMINYL-PHOSPHATIDYLINOSITOL DE-N-ACETYLASE"/>
    <property type="match status" value="1"/>
</dbReference>
<dbReference type="AlphaFoldDB" id="A0A094IWA1"/>
<dbReference type="InterPro" id="IPR003737">
    <property type="entry name" value="GlcNAc_PI_deacetylase-related"/>
</dbReference>
<dbReference type="Gene3D" id="3.40.50.10320">
    <property type="entry name" value="LmbE-like"/>
    <property type="match status" value="1"/>
</dbReference>
<evidence type="ECO:0000313" key="1">
    <source>
        <dbReference type="EMBL" id="KFZ31362.1"/>
    </source>
</evidence>
<evidence type="ECO:0000313" key="2">
    <source>
        <dbReference type="Proteomes" id="UP000054363"/>
    </source>
</evidence>
<dbReference type="EMBL" id="JPER01000001">
    <property type="protein sequence ID" value="KFZ31362.1"/>
    <property type="molecule type" value="Genomic_DNA"/>
</dbReference>
<sequence length="225" mass="25297">MSKIVLVIAAHPDDEAIGCGGTIARHINEGDAVYALFMTNGVDARQRTFSRDAEIRNEAAEAAKDALGVKEYFYNDFPDNQLDNVALLDIIQSIEKVISKLQPQVVYTHHNGDLNIDHRRTHEAVMTACRPQPDFCVREIYAFEVLSATEWNTPSFQPFTPNHFVDITPYIEIKMNGIEAYSLEMRNTPHSRSKEHLEAIAKHRGNSVGFCAAEAFMVVRCLRGC</sequence>
<dbReference type="OrthoDB" id="9790023at2"/>
<accession>A0A094IWA1</accession>
<gene>
    <name evidence="1" type="ORF">IDSA_01145</name>
</gene>
<dbReference type="SUPFAM" id="SSF102588">
    <property type="entry name" value="LmbE-like"/>
    <property type="match status" value="1"/>
</dbReference>
<organism evidence="1 2">
    <name type="scientific">Pseudidiomarina salinarum</name>
    <dbReference type="NCBI Taxonomy" id="435908"/>
    <lineage>
        <taxon>Bacteria</taxon>
        <taxon>Pseudomonadati</taxon>
        <taxon>Pseudomonadota</taxon>
        <taxon>Gammaproteobacteria</taxon>
        <taxon>Alteromonadales</taxon>
        <taxon>Idiomarinaceae</taxon>
        <taxon>Pseudidiomarina</taxon>
    </lineage>
</organism>
<dbReference type="Proteomes" id="UP000054363">
    <property type="component" value="Unassembled WGS sequence"/>
</dbReference>
<dbReference type="Pfam" id="PF02585">
    <property type="entry name" value="PIG-L"/>
    <property type="match status" value="1"/>
</dbReference>